<evidence type="ECO:0000256" key="1">
    <source>
        <dbReference type="ARBA" id="ARBA00022737"/>
    </source>
</evidence>
<keyword evidence="3" id="KW-1185">Reference proteome</keyword>
<dbReference type="InterPro" id="IPR011990">
    <property type="entry name" value="TPR-like_helical_dom_sf"/>
</dbReference>
<keyword evidence="1" id="KW-0677">Repeat</keyword>
<organism evidence="2 3">
    <name type="scientific">Durusdinium trenchii</name>
    <dbReference type="NCBI Taxonomy" id="1381693"/>
    <lineage>
        <taxon>Eukaryota</taxon>
        <taxon>Sar</taxon>
        <taxon>Alveolata</taxon>
        <taxon>Dinophyceae</taxon>
        <taxon>Suessiales</taxon>
        <taxon>Symbiodiniaceae</taxon>
        <taxon>Durusdinium</taxon>
    </lineage>
</organism>
<dbReference type="Pfam" id="PF13812">
    <property type="entry name" value="PPR_3"/>
    <property type="match status" value="1"/>
</dbReference>
<comment type="caution">
    <text evidence="2">The sequence shown here is derived from an EMBL/GenBank/DDBJ whole genome shotgun (WGS) entry which is preliminary data.</text>
</comment>
<evidence type="ECO:0000313" key="3">
    <source>
        <dbReference type="Proteomes" id="UP001642464"/>
    </source>
</evidence>
<reference evidence="2 3" key="1">
    <citation type="submission" date="2024-02" db="EMBL/GenBank/DDBJ databases">
        <authorList>
            <person name="Chen Y."/>
            <person name="Shah S."/>
            <person name="Dougan E. K."/>
            <person name="Thang M."/>
            <person name="Chan C."/>
        </authorList>
    </citation>
    <scope>NUCLEOTIDE SEQUENCE [LARGE SCALE GENOMIC DNA]</scope>
</reference>
<dbReference type="PANTHER" id="PTHR47942">
    <property type="entry name" value="TETRATRICOPEPTIDE REPEAT (TPR)-LIKE SUPERFAMILY PROTEIN-RELATED"/>
    <property type="match status" value="1"/>
</dbReference>
<sequence length="552" mass="60375">MQAQKDLGRSGYAHAALIAAARKTQQWTQAVQALAQMKTKQLQLNVVLYSAAISTCEKALQWKQAVCLLQEAETSKIEIDVILCSATVSSCGQASQWQHALGLFHSLRDKELQADTVAYGAAIGACKRAAEWQRAVCLLDDAQRNSVQLNSITFNSAISACEDWQCAVMALKLMANVQVKADSISFNAVMAACDAWQQALAYLRPMGLLQIRSDPFSFSSSLSTCRDAWQRSLALFQEACAQRGVTLVTLNALVGLGKNHGWAKGMDFAMRSAKELHLQIDMITYSGLLHESAWQDAFILLSRAMQETLASDEISFGAAATACQKAGRWQGAVLLLQDLRDQHGVQPDALNFHATIAPSTTDPSTAWRHSLGVLQTAQSSQIESVLSYSTAMSSINQVLRSGSSGASRSWDRSLSLMDKWGIAGAQNALMNGAEWFVASWLLEDLDLRRLEADVFSYSAIITSLSSHWELALQMLRRAEKHLRANSIMYNATISACDQSAEWLIALQLLEEAHAANELDVISFNAAISACERAEQWAAKSAGHQVSCEQFRV</sequence>
<gene>
    <name evidence="2" type="ORF">SCF082_LOCUS19367</name>
</gene>
<dbReference type="Proteomes" id="UP001642464">
    <property type="component" value="Unassembled WGS sequence"/>
</dbReference>
<dbReference type="EMBL" id="CAXAMM010013225">
    <property type="protein sequence ID" value="CAK9030823.1"/>
    <property type="molecule type" value="Genomic_DNA"/>
</dbReference>
<name>A0ABP0KVB4_9DINO</name>
<dbReference type="PANTHER" id="PTHR47942:SF63">
    <property type="entry name" value="PENTATRICOPEPTIDE REPEAT-CONTAINING PROTEIN"/>
    <property type="match status" value="1"/>
</dbReference>
<dbReference type="InterPro" id="IPR051222">
    <property type="entry name" value="PPR/CCM1_RNA-binding"/>
</dbReference>
<proteinExistence type="predicted"/>
<dbReference type="InterPro" id="IPR002885">
    <property type="entry name" value="PPR_rpt"/>
</dbReference>
<accession>A0ABP0KVB4</accession>
<dbReference type="Gene3D" id="1.25.40.10">
    <property type="entry name" value="Tetratricopeptide repeat domain"/>
    <property type="match status" value="4"/>
</dbReference>
<protein>
    <submittedName>
        <fullName evidence="2">Chloroplastic</fullName>
    </submittedName>
</protein>
<evidence type="ECO:0000313" key="2">
    <source>
        <dbReference type="EMBL" id="CAK9030823.1"/>
    </source>
</evidence>